<feature type="compositionally biased region" description="Low complexity" evidence="1">
    <location>
        <begin position="456"/>
        <end position="466"/>
    </location>
</feature>
<feature type="compositionally biased region" description="Polar residues" evidence="1">
    <location>
        <begin position="328"/>
        <end position="345"/>
    </location>
</feature>
<feature type="compositionally biased region" description="Basic residues" evidence="1">
    <location>
        <begin position="479"/>
        <end position="490"/>
    </location>
</feature>
<dbReference type="Proteomes" id="UP000825002">
    <property type="component" value="Unassembled WGS sequence"/>
</dbReference>
<evidence type="ECO:0000256" key="2">
    <source>
        <dbReference type="SAM" id="Phobius"/>
    </source>
</evidence>
<keyword evidence="2" id="KW-1133">Transmembrane helix</keyword>
<evidence type="ECO:0000313" key="4">
    <source>
        <dbReference type="Proteomes" id="UP000825002"/>
    </source>
</evidence>
<name>A0ABQ7S9B4_9ACAR</name>
<gene>
    <name evidence="3" type="ORF">GZH46_01487</name>
</gene>
<reference evidence="3 4" key="1">
    <citation type="submission" date="2020-10" db="EMBL/GenBank/DDBJ databases">
        <authorList>
            <person name="Klimov P.B."/>
            <person name="Dyachkov S.M."/>
            <person name="Chetverikov P.E."/>
        </authorList>
    </citation>
    <scope>NUCLEOTIDE SEQUENCE [LARGE SCALE GENOMIC DNA]</scope>
    <source>
        <strain evidence="3">BMOC 18-1129-001#AD2665</strain>
        <tissue evidence="3">Entire mites</tissue>
    </source>
</reference>
<organism evidence="3 4">
    <name type="scientific">Fragariocoptes setiger</name>
    <dbReference type="NCBI Taxonomy" id="1670756"/>
    <lineage>
        <taxon>Eukaryota</taxon>
        <taxon>Metazoa</taxon>
        <taxon>Ecdysozoa</taxon>
        <taxon>Arthropoda</taxon>
        <taxon>Chelicerata</taxon>
        <taxon>Arachnida</taxon>
        <taxon>Acari</taxon>
        <taxon>Acariformes</taxon>
        <taxon>Trombidiformes</taxon>
        <taxon>Prostigmata</taxon>
        <taxon>Eupodina</taxon>
        <taxon>Eriophyoidea</taxon>
        <taxon>Phytoptidae</taxon>
        <taxon>Fragariocoptes</taxon>
    </lineage>
</organism>
<keyword evidence="4" id="KW-1185">Reference proteome</keyword>
<dbReference type="EMBL" id="JAIFTH010000271">
    <property type="protein sequence ID" value="KAG9509981.1"/>
    <property type="molecule type" value="Genomic_DNA"/>
</dbReference>
<feature type="compositionally biased region" description="Low complexity" evidence="1">
    <location>
        <begin position="491"/>
        <end position="510"/>
    </location>
</feature>
<proteinExistence type="predicted"/>
<evidence type="ECO:0000313" key="3">
    <source>
        <dbReference type="EMBL" id="KAG9509981.1"/>
    </source>
</evidence>
<evidence type="ECO:0000256" key="1">
    <source>
        <dbReference type="SAM" id="MobiDB-lite"/>
    </source>
</evidence>
<feature type="region of interest" description="Disordered" evidence="1">
    <location>
        <begin position="455"/>
        <end position="518"/>
    </location>
</feature>
<accession>A0ABQ7S9B4</accession>
<feature type="transmembrane region" description="Helical" evidence="2">
    <location>
        <begin position="37"/>
        <end position="53"/>
    </location>
</feature>
<feature type="region of interest" description="Disordered" evidence="1">
    <location>
        <begin position="302"/>
        <end position="345"/>
    </location>
</feature>
<comment type="caution">
    <text evidence="3">The sequence shown here is derived from an EMBL/GenBank/DDBJ whole genome shotgun (WGS) entry which is preliminary data.</text>
</comment>
<keyword evidence="2" id="KW-0472">Membrane</keyword>
<feature type="region of interest" description="Disordered" evidence="1">
    <location>
        <begin position="114"/>
        <end position="163"/>
    </location>
</feature>
<sequence>MWASRLISKSCNNSKSKSNAQNSQLVKSSNTSRVSNVVLYFCVIFLLLVVILFDHNHAGCRVQAQGTKGGSSFSAFNSFTGSGAAQLPATGGSSSFFQQFQQLSPAEQRALIRQSSSSSRRVVQSSQPIGGSSFVSSEESLTGNAGVSPTIGTSFSNSNLGTSGKTSLNSFKSSSLVSPVQQQQAVRRFFSQQQQQQQLTPAQVQEQNFQSMRSFFNSLTPSQQQMYFNRVQSVQQSFQQPQVVPQSYESSFRRVQSVSQNAAPVVTGGFTSSSIQSNSNSLGTGSDYSQLTQQRFPAQSAFNNEQQSFQQQFSRPQAQQFSTQQQQTGNAFQEGLTQEKSVETSSAFEGGQLSVPGSSSFLSSTAQSNTAAGGVGQQFDGADIQQRNGLSEDFTGLAAASINNKWYIMKPVENPSALARLSAVNLTPASTLSSSGQQQLISSPARSTNAQQLLVRSSNTNNNTNNDKSRDKNATNNKPKNKSDKKRRNNKSTTTTAKPSKTTTTTTTEAPTDDSSDN</sequence>
<feature type="compositionally biased region" description="Low complexity" evidence="1">
    <location>
        <begin position="302"/>
        <end position="327"/>
    </location>
</feature>
<feature type="compositionally biased region" description="Low complexity" evidence="1">
    <location>
        <begin position="8"/>
        <end position="23"/>
    </location>
</feature>
<feature type="region of interest" description="Disordered" evidence="1">
    <location>
        <begin position="1"/>
        <end position="25"/>
    </location>
</feature>
<feature type="compositionally biased region" description="Polar residues" evidence="1">
    <location>
        <begin position="128"/>
        <end position="162"/>
    </location>
</feature>
<protein>
    <submittedName>
        <fullName evidence="3">Uncharacterized protein</fullName>
    </submittedName>
</protein>
<feature type="compositionally biased region" description="Low complexity" evidence="1">
    <location>
        <begin position="114"/>
        <end position="127"/>
    </location>
</feature>
<keyword evidence="2" id="KW-0812">Transmembrane</keyword>